<dbReference type="InterPro" id="IPR016162">
    <property type="entry name" value="Ald_DH_N"/>
</dbReference>
<dbReference type="FunFam" id="3.40.605.10:FF:000026">
    <property type="entry name" value="Aldehyde dehydrogenase, putative"/>
    <property type="match status" value="1"/>
</dbReference>
<dbReference type="FunFam" id="3.40.309.10:FF:000012">
    <property type="entry name" value="Betaine aldehyde dehydrogenase"/>
    <property type="match status" value="1"/>
</dbReference>
<dbReference type="InterPro" id="IPR016160">
    <property type="entry name" value="Ald_DH_CS_CYS"/>
</dbReference>
<comment type="caution">
    <text evidence="8">The sequence shown here is derived from an EMBL/GenBank/DDBJ whole genome shotgun (WGS) entry which is preliminary data.</text>
</comment>
<evidence type="ECO:0000256" key="6">
    <source>
        <dbReference type="SAM" id="MobiDB-lite"/>
    </source>
</evidence>
<dbReference type="AlphaFoldDB" id="A0ABD5YSK8"/>
<keyword evidence="9" id="KW-1185">Reference proteome</keyword>
<evidence type="ECO:0000256" key="4">
    <source>
        <dbReference type="PROSITE-ProRule" id="PRU10007"/>
    </source>
</evidence>
<protein>
    <submittedName>
        <fullName evidence="8">Aldehyde dehydrogenase family protein</fullName>
    </submittedName>
</protein>
<proteinExistence type="inferred from homology"/>
<dbReference type="InterPro" id="IPR029510">
    <property type="entry name" value="Ald_DH_CS_GLU"/>
</dbReference>
<comment type="subunit">
    <text evidence="2">Homotetramer.</text>
</comment>
<gene>
    <name evidence="8" type="ORF">ACFQL7_12070</name>
</gene>
<dbReference type="InterPro" id="IPR016161">
    <property type="entry name" value="Ald_DH/histidinol_DH"/>
</dbReference>
<reference evidence="8 9" key="1">
    <citation type="journal article" date="2019" name="Int. J. Syst. Evol. Microbiol.">
        <title>The Global Catalogue of Microorganisms (GCM) 10K type strain sequencing project: providing services to taxonomists for standard genome sequencing and annotation.</title>
        <authorList>
            <consortium name="The Broad Institute Genomics Platform"/>
            <consortium name="The Broad Institute Genome Sequencing Center for Infectious Disease"/>
            <person name="Wu L."/>
            <person name="Ma J."/>
        </authorList>
    </citation>
    <scope>NUCLEOTIDE SEQUENCE [LARGE SCALE GENOMIC DNA]</scope>
    <source>
        <strain evidence="8 9">RDMS1</strain>
    </source>
</reference>
<dbReference type="GeneID" id="76200126"/>
<comment type="similarity">
    <text evidence="1 5">Belongs to the aldehyde dehydrogenase family.</text>
</comment>
<dbReference type="PANTHER" id="PTHR11699">
    <property type="entry name" value="ALDEHYDE DEHYDROGENASE-RELATED"/>
    <property type="match status" value="1"/>
</dbReference>
<dbReference type="Gene3D" id="3.40.309.10">
    <property type="entry name" value="Aldehyde Dehydrogenase, Chain A, domain 2"/>
    <property type="match status" value="1"/>
</dbReference>
<feature type="compositionally biased region" description="Low complexity" evidence="6">
    <location>
        <begin position="1"/>
        <end position="12"/>
    </location>
</feature>
<feature type="active site" evidence="4">
    <location>
        <position position="277"/>
    </location>
</feature>
<evidence type="ECO:0000313" key="8">
    <source>
        <dbReference type="EMBL" id="MFC7190510.1"/>
    </source>
</evidence>
<dbReference type="Proteomes" id="UP001596417">
    <property type="component" value="Unassembled WGS sequence"/>
</dbReference>
<organism evidence="8 9">
    <name type="scientific">Halocatena marina</name>
    <dbReference type="NCBI Taxonomy" id="2934937"/>
    <lineage>
        <taxon>Archaea</taxon>
        <taxon>Methanobacteriati</taxon>
        <taxon>Methanobacteriota</taxon>
        <taxon>Stenosarchaea group</taxon>
        <taxon>Halobacteria</taxon>
        <taxon>Halobacteriales</taxon>
        <taxon>Natronomonadaceae</taxon>
        <taxon>Halocatena</taxon>
    </lineage>
</organism>
<dbReference type="PROSITE" id="PS00070">
    <property type="entry name" value="ALDEHYDE_DEHYDR_CYS"/>
    <property type="match status" value="1"/>
</dbReference>
<feature type="compositionally biased region" description="Basic and acidic residues" evidence="6">
    <location>
        <begin position="13"/>
        <end position="26"/>
    </location>
</feature>
<evidence type="ECO:0000256" key="5">
    <source>
        <dbReference type="RuleBase" id="RU003345"/>
    </source>
</evidence>
<dbReference type="PROSITE" id="PS00687">
    <property type="entry name" value="ALDEHYDE_DEHYDR_GLU"/>
    <property type="match status" value="1"/>
</dbReference>
<dbReference type="FunFam" id="3.40.605.10:FF:000007">
    <property type="entry name" value="NAD/NADP-dependent betaine aldehyde dehydrogenase"/>
    <property type="match status" value="1"/>
</dbReference>
<dbReference type="RefSeq" id="WP_248907432.1">
    <property type="nucleotide sequence ID" value="NZ_CP109979.1"/>
</dbReference>
<keyword evidence="3 5" id="KW-0560">Oxidoreductase</keyword>
<dbReference type="InterPro" id="IPR015590">
    <property type="entry name" value="Aldehyde_DH_dom"/>
</dbReference>
<dbReference type="InterPro" id="IPR016163">
    <property type="entry name" value="Ald_DH_C"/>
</dbReference>
<dbReference type="Gene3D" id="3.40.605.10">
    <property type="entry name" value="Aldehyde Dehydrogenase, Chain A, domain 1"/>
    <property type="match status" value="1"/>
</dbReference>
<dbReference type="GO" id="GO:0016491">
    <property type="term" value="F:oxidoreductase activity"/>
    <property type="evidence" value="ECO:0007669"/>
    <property type="project" value="UniProtKB-KW"/>
</dbReference>
<name>A0ABD5YSK8_9EURY</name>
<evidence type="ECO:0000256" key="2">
    <source>
        <dbReference type="ARBA" id="ARBA00011881"/>
    </source>
</evidence>
<sequence length="509" mass="55143">MASETESEAASASERRAEIHERHQETAEAVVPEQRGCYIGGEWVESDSGETFETRDPTTGDVLAELPSGNAADIDRAVAAAEDAFVDWGDASPSKRQRTLETIADRIRSERTAFARLETLDNGKPINEARADVHLAAEHFRYFAGITRATEGETVPTDGSRRVTTIKEPYGVVGAIIPWNFPLLMAAWKLAPAIAAGNTVVLKPAEQTPLSVLKLMAEIDDVLPDGVINVVTGFGSDAGEPLTTHPDVRKLAFTGSTAIGKQVMKNAAENVTDVTLELGGKNPIVIYPDADLDRAVQTTIFAIFYNTGECCTAGSRLFIHEDIEEEFLNQLATAAEGLTIDDPLLDSTRLGPKVSEEQRERTLGYLDAAREAGASMLTGGGVPDDEALADGCFVTPTIVRDLDHDHPAVQEEIFGPVLEVFSWNEYDDMIELANDVEYGLAAGVVTSDIDQAHRTAADLEAGTIWVNQYNDFPTGMPFGGYKQSGIGRERAQETIEHYTQTKSIDISVR</sequence>
<feature type="region of interest" description="Disordered" evidence="6">
    <location>
        <begin position="1"/>
        <end position="34"/>
    </location>
</feature>
<dbReference type="EMBL" id="JBHTAX010000001">
    <property type="protein sequence ID" value="MFC7190510.1"/>
    <property type="molecule type" value="Genomic_DNA"/>
</dbReference>
<evidence type="ECO:0000256" key="1">
    <source>
        <dbReference type="ARBA" id="ARBA00009986"/>
    </source>
</evidence>
<accession>A0ABD5YSK8</accession>
<evidence type="ECO:0000259" key="7">
    <source>
        <dbReference type="Pfam" id="PF00171"/>
    </source>
</evidence>
<evidence type="ECO:0000256" key="3">
    <source>
        <dbReference type="ARBA" id="ARBA00023002"/>
    </source>
</evidence>
<feature type="domain" description="Aldehyde dehydrogenase" evidence="7">
    <location>
        <begin position="43"/>
        <end position="504"/>
    </location>
</feature>
<dbReference type="SUPFAM" id="SSF53720">
    <property type="entry name" value="ALDH-like"/>
    <property type="match status" value="1"/>
</dbReference>
<evidence type="ECO:0000313" key="9">
    <source>
        <dbReference type="Proteomes" id="UP001596417"/>
    </source>
</evidence>
<dbReference type="Pfam" id="PF00171">
    <property type="entry name" value="Aldedh"/>
    <property type="match status" value="1"/>
</dbReference>